<dbReference type="Pfam" id="PF02661">
    <property type="entry name" value="Fic"/>
    <property type="match status" value="1"/>
</dbReference>
<dbReference type="SUPFAM" id="SSF140931">
    <property type="entry name" value="Fic-like"/>
    <property type="match status" value="1"/>
</dbReference>
<organism evidence="4 5">
    <name type="scientific">Neptunicoccus cionae</name>
    <dbReference type="NCBI Taxonomy" id="2035344"/>
    <lineage>
        <taxon>Bacteria</taxon>
        <taxon>Pseudomonadati</taxon>
        <taxon>Pseudomonadota</taxon>
        <taxon>Alphaproteobacteria</taxon>
        <taxon>Rhodobacterales</taxon>
        <taxon>Paracoccaceae</taxon>
        <taxon>Neptunicoccus</taxon>
    </lineage>
</organism>
<dbReference type="GO" id="GO:0005524">
    <property type="term" value="F:ATP binding"/>
    <property type="evidence" value="ECO:0007669"/>
    <property type="project" value="UniProtKB-KW"/>
</dbReference>
<feature type="active site" evidence="1">
    <location>
        <position position="211"/>
    </location>
</feature>
<evidence type="ECO:0000256" key="1">
    <source>
        <dbReference type="PIRSR" id="PIRSR640198-1"/>
    </source>
</evidence>
<dbReference type="PANTHER" id="PTHR13504">
    <property type="entry name" value="FIDO DOMAIN-CONTAINING PROTEIN DDB_G0283145"/>
    <property type="match status" value="1"/>
</dbReference>
<keyword evidence="2" id="KW-0067">ATP-binding</keyword>
<reference evidence="4" key="2">
    <citation type="submission" date="2020-09" db="EMBL/GenBank/DDBJ databases">
        <authorList>
            <person name="Sun Q."/>
            <person name="Zhou Y."/>
        </authorList>
    </citation>
    <scope>NUCLEOTIDE SEQUENCE</scope>
    <source>
        <strain evidence="4">CGMCC 1.15880</strain>
    </source>
</reference>
<feature type="binding site" evidence="2">
    <location>
        <begin position="215"/>
        <end position="222"/>
    </location>
    <ligand>
        <name>ATP</name>
        <dbReference type="ChEBI" id="CHEBI:30616"/>
    </ligand>
</feature>
<gene>
    <name evidence="4" type="ORF">GCM10011498_39370</name>
</gene>
<protein>
    <recommendedName>
        <fullName evidence="3">Fido domain-containing protein</fullName>
    </recommendedName>
</protein>
<dbReference type="InterPro" id="IPR040198">
    <property type="entry name" value="Fido_containing"/>
</dbReference>
<keyword evidence="2" id="KW-0547">Nucleotide-binding</keyword>
<evidence type="ECO:0000256" key="2">
    <source>
        <dbReference type="PIRSR" id="PIRSR640198-2"/>
    </source>
</evidence>
<evidence type="ECO:0000259" key="3">
    <source>
        <dbReference type="PROSITE" id="PS51459"/>
    </source>
</evidence>
<dbReference type="EMBL" id="BMKA01000017">
    <property type="protein sequence ID" value="GGA34358.1"/>
    <property type="molecule type" value="Genomic_DNA"/>
</dbReference>
<dbReference type="Gene3D" id="1.10.3290.10">
    <property type="entry name" value="Fido-like domain"/>
    <property type="match status" value="1"/>
</dbReference>
<dbReference type="AlphaFoldDB" id="A0A916VU40"/>
<dbReference type="InterPro" id="IPR036597">
    <property type="entry name" value="Fido-like_dom_sf"/>
</dbReference>
<reference evidence="4" key="1">
    <citation type="journal article" date="2014" name="Int. J. Syst. Evol. Microbiol.">
        <title>Complete genome sequence of Corynebacterium casei LMG S-19264T (=DSM 44701T), isolated from a smear-ripened cheese.</title>
        <authorList>
            <consortium name="US DOE Joint Genome Institute (JGI-PGF)"/>
            <person name="Walter F."/>
            <person name="Albersmeier A."/>
            <person name="Kalinowski J."/>
            <person name="Ruckert C."/>
        </authorList>
    </citation>
    <scope>NUCLEOTIDE SEQUENCE</scope>
    <source>
        <strain evidence="4">CGMCC 1.15880</strain>
    </source>
</reference>
<accession>A0A916VU40</accession>
<proteinExistence type="predicted"/>
<keyword evidence="5" id="KW-1185">Reference proteome</keyword>
<sequence>MAKVSIEPITLCEPLMVAEDSPHFGEINELVTLVVGESMALTASVREPLRAVFADIMRAANCYYSNLIEGHDTHPISAEQALKGDYDAEPEKRDLQLEAVAHIEVQRWIDGGGLGERHPMNPEVICEMHERFCQNLPESLLLVTDPETGEKRKIQPGRLREGFVRVGNHVPVSASALPSFLDHMHRRYNVAGKNTGVLSSAYAHHRLAWVHPFEDLNGRVTRMVSHAMLLRSAGSDGLWSVSRGLARDSEGYKRQLAAADEPRRGDRDGRGHLSEERLASFARFFLTTCLDQIAFMRGLFEPETLTDRIVEWAARGVSEKKLRKGSDKVMKIAAIQGDIDRKLVETILNVSDRGARNVISDLVKTSALVPTDEHVYKLSMNSELALDWMPKLIPPKPVG</sequence>
<dbReference type="Proteomes" id="UP000628017">
    <property type="component" value="Unassembled WGS sequence"/>
</dbReference>
<evidence type="ECO:0000313" key="5">
    <source>
        <dbReference type="Proteomes" id="UP000628017"/>
    </source>
</evidence>
<dbReference type="InterPro" id="IPR003812">
    <property type="entry name" value="Fido"/>
</dbReference>
<name>A0A916VU40_9RHOB</name>
<feature type="binding site" evidence="2">
    <location>
        <begin position="166"/>
        <end position="169"/>
    </location>
    <ligand>
        <name>ATP</name>
        <dbReference type="ChEBI" id="CHEBI:30616"/>
    </ligand>
</feature>
<dbReference type="PANTHER" id="PTHR13504:SF38">
    <property type="entry name" value="FIDO DOMAIN-CONTAINING PROTEIN"/>
    <property type="match status" value="1"/>
</dbReference>
<dbReference type="RefSeq" id="WP_188679032.1">
    <property type="nucleotide sequence ID" value="NZ_BMKA01000017.1"/>
</dbReference>
<dbReference type="PROSITE" id="PS51459">
    <property type="entry name" value="FIDO"/>
    <property type="match status" value="1"/>
</dbReference>
<evidence type="ECO:0000313" key="4">
    <source>
        <dbReference type="EMBL" id="GGA34358.1"/>
    </source>
</evidence>
<comment type="caution">
    <text evidence="4">The sequence shown here is derived from an EMBL/GenBank/DDBJ whole genome shotgun (WGS) entry which is preliminary data.</text>
</comment>
<feature type="domain" description="Fido" evidence="3">
    <location>
        <begin position="120"/>
        <end position="287"/>
    </location>
</feature>